<dbReference type="GO" id="GO:0005634">
    <property type="term" value="C:nucleus"/>
    <property type="evidence" value="ECO:0007669"/>
    <property type="project" value="TreeGrafter"/>
</dbReference>
<organism evidence="1 2">
    <name type="scientific">Malassezia restricta (strain ATCC 96810 / NBRC 103918 / CBS 7877)</name>
    <name type="common">Seborrheic dermatitis infection agent</name>
    <dbReference type="NCBI Taxonomy" id="425264"/>
    <lineage>
        <taxon>Eukaryota</taxon>
        <taxon>Fungi</taxon>
        <taxon>Dikarya</taxon>
        <taxon>Basidiomycota</taxon>
        <taxon>Ustilaginomycotina</taxon>
        <taxon>Malasseziomycetes</taxon>
        <taxon>Malasseziales</taxon>
        <taxon>Malasseziaceae</taxon>
        <taxon>Malassezia</taxon>
    </lineage>
</organism>
<protein>
    <submittedName>
        <fullName evidence="1">Glutamine amidotransferase-like proteinC13C5.04</fullName>
    </submittedName>
</protein>
<gene>
    <name evidence="1" type="ORF">DNF11_3355</name>
</gene>
<dbReference type="SUPFAM" id="SSF52317">
    <property type="entry name" value="Class I glutamine amidotransferase-like"/>
    <property type="match status" value="1"/>
</dbReference>
<proteinExistence type="predicted"/>
<dbReference type="InterPro" id="IPR044992">
    <property type="entry name" value="ChyE-like"/>
</dbReference>
<dbReference type="PANTHER" id="PTHR42695:SF5">
    <property type="entry name" value="GLUTAMINE AMIDOTRANSFERASE YLR126C-RELATED"/>
    <property type="match status" value="1"/>
</dbReference>
<dbReference type="Proteomes" id="UP000269793">
    <property type="component" value="Chromosome VI"/>
</dbReference>
<reference evidence="1 2" key="1">
    <citation type="submission" date="2018-10" db="EMBL/GenBank/DDBJ databases">
        <title>Complete genome sequence of Malassezia restricta CBS 7877.</title>
        <authorList>
            <person name="Morand S.C."/>
            <person name="Bertignac M."/>
            <person name="Iltis A."/>
            <person name="Kolder I."/>
            <person name="Pirovano W."/>
            <person name="Jourdain R."/>
            <person name="Clavaud C."/>
        </authorList>
    </citation>
    <scope>NUCLEOTIDE SEQUENCE [LARGE SCALE GENOMIC DNA]</scope>
    <source>
        <strain evidence="1 2">CBS 7877</strain>
    </source>
</reference>
<dbReference type="STRING" id="425264.A0A3G2S890"/>
<dbReference type="OrthoDB" id="92161at2759"/>
<dbReference type="InterPro" id="IPR029062">
    <property type="entry name" value="Class_I_gatase-like"/>
</dbReference>
<dbReference type="GO" id="GO:0016740">
    <property type="term" value="F:transferase activity"/>
    <property type="evidence" value="ECO:0007669"/>
    <property type="project" value="UniProtKB-KW"/>
</dbReference>
<name>A0A3G2S890_MALR7</name>
<dbReference type="AlphaFoldDB" id="A0A3G2S890"/>
<dbReference type="PANTHER" id="PTHR42695">
    <property type="entry name" value="GLUTAMINE AMIDOTRANSFERASE YLR126C-RELATED"/>
    <property type="match status" value="1"/>
</dbReference>
<sequence length="323" mass="35513">MTDDVKNSGDVQKTISIAILTAGQPPKQLVEKYGGFEYMLRNALAEALANIPRHEWHPKISLHLQAFNIMMAEFPDISQLDDGAWDAMVVTGSPSSATEENSMWMQVLSKYLEHLVLEHPLVRIIGLGFGHQLVARAFGGKVVQDKHHAEFGITKFKLTNEGTGILSPFDHDTEWSLQQAHTDYVCDMPLPVEGDAWQSLGGNEKCPIQGLTLHYPTEAPPLPSSVKSSSYVAFDVEDIVTGASGPMPVRSAHVLTLQGHPEYNAAVMRDLLSHLRETGTVNETDYESALSSINEEQRNLDTAKILLAMLGMEPATAELEPMN</sequence>
<dbReference type="EMBL" id="CP033153">
    <property type="protein sequence ID" value="AYO44305.1"/>
    <property type="molecule type" value="Genomic_DNA"/>
</dbReference>
<accession>A0A3G2S890</accession>
<keyword evidence="2" id="KW-1185">Reference proteome</keyword>
<evidence type="ECO:0000313" key="2">
    <source>
        <dbReference type="Proteomes" id="UP000269793"/>
    </source>
</evidence>
<evidence type="ECO:0000313" key="1">
    <source>
        <dbReference type="EMBL" id="AYO44305.1"/>
    </source>
</evidence>
<dbReference type="Gene3D" id="3.40.50.880">
    <property type="match status" value="1"/>
</dbReference>
<keyword evidence="1" id="KW-0315">Glutamine amidotransferase</keyword>
<dbReference type="GO" id="GO:0005829">
    <property type="term" value="C:cytosol"/>
    <property type="evidence" value="ECO:0007669"/>
    <property type="project" value="TreeGrafter"/>
</dbReference>
<dbReference type="VEuPathDB" id="FungiDB:DNF11_3355"/>
<keyword evidence="1" id="KW-0808">Transferase</keyword>